<protein>
    <submittedName>
        <fullName evidence="2">Uncharacterized protein</fullName>
    </submittedName>
</protein>
<evidence type="ECO:0000313" key="2">
    <source>
        <dbReference type="EMBL" id="KAG7448162.1"/>
    </source>
</evidence>
<reference evidence="2" key="1">
    <citation type="submission" date="2020-11" db="EMBL/GenBank/DDBJ databases">
        <title>Adaptations for nitrogen fixation in a non-lichenized fungal sporocarp promotes dispersal by wood-feeding termites.</title>
        <authorList>
            <consortium name="DOE Joint Genome Institute"/>
            <person name="Koch R.A."/>
            <person name="Yoon G."/>
            <person name="Arayal U."/>
            <person name="Lail K."/>
            <person name="Amirebrahimi M."/>
            <person name="Labutti K."/>
            <person name="Lipzen A."/>
            <person name="Riley R."/>
            <person name="Barry K."/>
            <person name="Henrissat B."/>
            <person name="Grigoriev I.V."/>
            <person name="Herr J.R."/>
            <person name="Aime M.C."/>
        </authorList>
    </citation>
    <scope>NUCLEOTIDE SEQUENCE</scope>
    <source>
        <strain evidence="2">MCA 3950</strain>
    </source>
</reference>
<dbReference type="AlphaFoldDB" id="A0A9P8AVR1"/>
<dbReference type="OrthoDB" id="3053346at2759"/>
<sequence>MSLRWNHCYHPSRRDLYARTPTEWRDYSHSPRVRGFSPRLVKPLAEDVCYSRLVRSGLDDDQVLRILDGQEDAPDTDDRPETDSQTRQTFLTNIPGRDEPKDDIFMPVLRIDPVLSNIQKYLILRSYGKT</sequence>
<dbReference type="Proteomes" id="UP000812287">
    <property type="component" value="Unassembled WGS sequence"/>
</dbReference>
<dbReference type="GeneID" id="66099273"/>
<dbReference type="EMBL" id="MU250530">
    <property type="protein sequence ID" value="KAG7448162.1"/>
    <property type="molecule type" value="Genomic_DNA"/>
</dbReference>
<feature type="region of interest" description="Disordered" evidence="1">
    <location>
        <begin position="67"/>
        <end position="98"/>
    </location>
</feature>
<keyword evidence="3" id="KW-1185">Reference proteome</keyword>
<evidence type="ECO:0000313" key="3">
    <source>
        <dbReference type="Proteomes" id="UP000812287"/>
    </source>
</evidence>
<proteinExistence type="predicted"/>
<comment type="caution">
    <text evidence="2">The sequence shown here is derived from an EMBL/GenBank/DDBJ whole genome shotgun (WGS) entry which is preliminary data.</text>
</comment>
<evidence type="ECO:0000256" key="1">
    <source>
        <dbReference type="SAM" id="MobiDB-lite"/>
    </source>
</evidence>
<gene>
    <name evidence="2" type="ORF">BT62DRAFT_1003951</name>
</gene>
<organism evidence="2 3">
    <name type="scientific">Guyanagaster necrorhizus</name>
    <dbReference type="NCBI Taxonomy" id="856835"/>
    <lineage>
        <taxon>Eukaryota</taxon>
        <taxon>Fungi</taxon>
        <taxon>Dikarya</taxon>
        <taxon>Basidiomycota</taxon>
        <taxon>Agaricomycotina</taxon>
        <taxon>Agaricomycetes</taxon>
        <taxon>Agaricomycetidae</taxon>
        <taxon>Agaricales</taxon>
        <taxon>Marasmiineae</taxon>
        <taxon>Physalacriaceae</taxon>
        <taxon>Guyanagaster</taxon>
    </lineage>
</organism>
<dbReference type="RefSeq" id="XP_043041662.1">
    <property type="nucleotide sequence ID" value="XM_043176986.1"/>
</dbReference>
<accession>A0A9P8AVR1</accession>
<name>A0A9P8AVR1_9AGAR</name>